<dbReference type="InterPro" id="IPR036736">
    <property type="entry name" value="ACP-like_sf"/>
</dbReference>
<evidence type="ECO:0000256" key="1">
    <source>
        <dbReference type="SAM" id="MobiDB-lite"/>
    </source>
</evidence>
<protein>
    <recommendedName>
        <fullName evidence="2">Carrier domain-containing protein</fullName>
    </recommendedName>
</protein>
<dbReference type="InterPro" id="IPR009081">
    <property type="entry name" value="PP-bd_ACP"/>
</dbReference>
<feature type="region of interest" description="Disordered" evidence="1">
    <location>
        <begin position="30"/>
        <end position="67"/>
    </location>
</feature>
<evidence type="ECO:0000259" key="2">
    <source>
        <dbReference type="Pfam" id="PF00550"/>
    </source>
</evidence>
<organism evidence="3 4">
    <name type="scientific">Lepraria finkii</name>
    <dbReference type="NCBI Taxonomy" id="1340010"/>
    <lineage>
        <taxon>Eukaryota</taxon>
        <taxon>Fungi</taxon>
        <taxon>Dikarya</taxon>
        <taxon>Ascomycota</taxon>
        <taxon>Pezizomycotina</taxon>
        <taxon>Lecanoromycetes</taxon>
        <taxon>OSLEUM clade</taxon>
        <taxon>Lecanoromycetidae</taxon>
        <taxon>Lecanorales</taxon>
        <taxon>Lecanorineae</taxon>
        <taxon>Stereocaulaceae</taxon>
        <taxon>Lepraria</taxon>
    </lineage>
</organism>
<sequence>MTITGAQFTEFLISRFERFLDSANAKPSHAAAMKNKGSPQVPFTSSETTSGATSVDGTESPPAVDDDAEMSLRKIIVTYTGLSPAEIARDASIGDMGVVSLAAVELAEELQTQFGKEIVAEDLLMSSYGALSDILVPFSWTKKGTLPRPTTQGPQAAIPIHHHSHSRPLPASTLAHKTWKVTKLL</sequence>
<reference evidence="3 4" key="1">
    <citation type="submission" date="2024-09" db="EMBL/GenBank/DDBJ databases">
        <title>Rethinking Asexuality: The Enigmatic Case of Functional Sexual Genes in Lepraria (Stereocaulaceae).</title>
        <authorList>
            <person name="Doellman M."/>
            <person name="Sun Y."/>
            <person name="Barcenas-Pena A."/>
            <person name="Lumbsch H.T."/>
            <person name="Grewe F."/>
        </authorList>
    </citation>
    <scope>NUCLEOTIDE SEQUENCE [LARGE SCALE GENOMIC DNA]</scope>
    <source>
        <strain evidence="3 4">Grewe 0041</strain>
    </source>
</reference>
<feature type="compositionally biased region" description="Polar residues" evidence="1">
    <location>
        <begin position="37"/>
        <end position="57"/>
    </location>
</feature>
<accession>A0ABR4AK65</accession>
<feature type="domain" description="Carrier" evidence="2">
    <location>
        <begin position="72"/>
        <end position="125"/>
    </location>
</feature>
<proteinExistence type="predicted"/>
<dbReference type="EMBL" id="JBHFEH010000131">
    <property type="protein sequence ID" value="KAL2045894.1"/>
    <property type="molecule type" value="Genomic_DNA"/>
</dbReference>
<dbReference type="SUPFAM" id="SSF47336">
    <property type="entry name" value="ACP-like"/>
    <property type="match status" value="1"/>
</dbReference>
<dbReference type="Pfam" id="PF00550">
    <property type="entry name" value="PP-binding"/>
    <property type="match status" value="1"/>
</dbReference>
<evidence type="ECO:0000313" key="3">
    <source>
        <dbReference type="EMBL" id="KAL2045894.1"/>
    </source>
</evidence>
<name>A0ABR4AK65_9LECA</name>
<dbReference type="Gene3D" id="1.10.1200.10">
    <property type="entry name" value="ACP-like"/>
    <property type="match status" value="1"/>
</dbReference>
<gene>
    <name evidence="3" type="ORF">ABVK25_011948</name>
</gene>
<keyword evidence="4" id="KW-1185">Reference proteome</keyword>
<comment type="caution">
    <text evidence="3">The sequence shown here is derived from an EMBL/GenBank/DDBJ whole genome shotgun (WGS) entry which is preliminary data.</text>
</comment>
<evidence type="ECO:0000313" key="4">
    <source>
        <dbReference type="Proteomes" id="UP001590951"/>
    </source>
</evidence>
<dbReference type="Proteomes" id="UP001590951">
    <property type="component" value="Unassembled WGS sequence"/>
</dbReference>